<reference evidence="1" key="1">
    <citation type="submission" date="2014-09" db="EMBL/GenBank/DDBJ databases">
        <authorList>
            <person name="Magalhaes I.L.F."/>
            <person name="Oliveira U."/>
            <person name="Santos F.R."/>
            <person name="Vidigal T.H.D.A."/>
            <person name="Brescovit A.D."/>
            <person name="Santos A.J."/>
        </authorList>
    </citation>
    <scope>NUCLEOTIDE SEQUENCE</scope>
    <source>
        <tissue evidence="1">Shoot tissue taken approximately 20 cm above the soil surface</tissue>
    </source>
</reference>
<organism evidence="1">
    <name type="scientific">Arundo donax</name>
    <name type="common">Giant reed</name>
    <name type="synonym">Donax arundinaceus</name>
    <dbReference type="NCBI Taxonomy" id="35708"/>
    <lineage>
        <taxon>Eukaryota</taxon>
        <taxon>Viridiplantae</taxon>
        <taxon>Streptophyta</taxon>
        <taxon>Embryophyta</taxon>
        <taxon>Tracheophyta</taxon>
        <taxon>Spermatophyta</taxon>
        <taxon>Magnoliopsida</taxon>
        <taxon>Liliopsida</taxon>
        <taxon>Poales</taxon>
        <taxon>Poaceae</taxon>
        <taxon>PACMAD clade</taxon>
        <taxon>Arundinoideae</taxon>
        <taxon>Arundineae</taxon>
        <taxon>Arundo</taxon>
    </lineage>
</organism>
<accession>A0A0A9EC13</accession>
<protein>
    <submittedName>
        <fullName evidence="1">Uncharacterized protein</fullName>
    </submittedName>
</protein>
<dbReference type="EMBL" id="GBRH01204343">
    <property type="protein sequence ID" value="JAD93552.1"/>
    <property type="molecule type" value="Transcribed_RNA"/>
</dbReference>
<sequence>MLTKHRRLQSNHISPLFFFRLNADKCPNAD</sequence>
<evidence type="ECO:0000313" key="1">
    <source>
        <dbReference type="EMBL" id="JAD93552.1"/>
    </source>
</evidence>
<reference evidence="1" key="2">
    <citation type="journal article" date="2015" name="Data Brief">
        <title>Shoot transcriptome of the giant reed, Arundo donax.</title>
        <authorList>
            <person name="Barrero R.A."/>
            <person name="Guerrero F.D."/>
            <person name="Moolhuijzen P."/>
            <person name="Goolsby J.A."/>
            <person name="Tidwell J."/>
            <person name="Bellgard S.E."/>
            <person name="Bellgard M.I."/>
        </authorList>
    </citation>
    <scope>NUCLEOTIDE SEQUENCE</scope>
    <source>
        <tissue evidence="1">Shoot tissue taken approximately 20 cm above the soil surface</tissue>
    </source>
</reference>
<proteinExistence type="predicted"/>
<name>A0A0A9EC13_ARUDO</name>
<dbReference type="AlphaFoldDB" id="A0A0A9EC13"/>